<protein>
    <submittedName>
        <fullName evidence="2">Uncharacterized protein</fullName>
    </submittedName>
</protein>
<keyword evidence="1" id="KW-1133">Transmembrane helix</keyword>
<dbReference type="EMBL" id="JABEBT010000096">
    <property type="protein sequence ID" value="KAF7632706.1"/>
    <property type="molecule type" value="Genomic_DNA"/>
</dbReference>
<dbReference type="Proteomes" id="UP000605970">
    <property type="component" value="Unassembled WGS sequence"/>
</dbReference>
<accession>A0A8S9ZHA6</accession>
<name>A0A8S9ZHA6_9BILA</name>
<keyword evidence="3" id="KW-1185">Reference proteome</keyword>
<feature type="transmembrane region" description="Helical" evidence="1">
    <location>
        <begin position="20"/>
        <end position="41"/>
    </location>
</feature>
<dbReference type="AlphaFoldDB" id="A0A8S9ZHA6"/>
<proteinExistence type="predicted"/>
<organism evidence="2 3">
    <name type="scientific">Meloidogyne graminicola</name>
    <dbReference type="NCBI Taxonomy" id="189291"/>
    <lineage>
        <taxon>Eukaryota</taxon>
        <taxon>Metazoa</taxon>
        <taxon>Ecdysozoa</taxon>
        <taxon>Nematoda</taxon>
        <taxon>Chromadorea</taxon>
        <taxon>Rhabditida</taxon>
        <taxon>Tylenchina</taxon>
        <taxon>Tylenchomorpha</taxon>
        <taxon>Tylenchoidea</taxon>
        <taxon>Meloidogynidae</taxon>
        <taxon>Meloidogyninae</taxon>
        <taxon>Meloidogyne</taxon>
    </lineage>
</organism>
<gene>
    <name evidence="2" type="ORF">Mgra_00007924</name>
</gene>
<sequence>MFLTIKKRQFLNVNNFSFNIIDKSLFIYVNGCTIIIFITYIKSISSCVCLFAQISRVIYTSCL</sequence>
<reference evidence="2" key="1">
    <citation type="journal article" date="2020" name="Ecol. Evol.">
        <title>Genome structure and content of the rice root-knot nematode (Meloidogyne graminicola).</title>
        <authorList>
            <person name="Phan N.T."/>
            <person name="Danchin E.G.J."/>
            <person name="Klopp C."/>
            <person name="Perfus-Barbeoch L."/>
            <person name="Kozlowski D.K."/>
            <person name="Koutsovoulos G.D."/>
            <person name="Lopez-Roques C."/>
            <person name="Bouchez O."/>
            <person name="Zahm M."/>
            <person name="Besnard G."/>
            <person name="Bellafiore S."/>
        </authorList>
    </citation>
    <scope>NUCLEOTIDE SEQUENCE</scope>
    <source>
        <strain evidence="2">VN-18</strain>
    </source>
</reference>
<comment type="caution">
    <text evidence="2">The sequence shown here is derived from an EMBL/GenBank/DDBJ whole genome shotgun (WGS) entry which is preliminary data.</text>
</comment>
<keyword evidence="1" id="KW-0472">Membrane</keyword>
<evidence type="ECO:0000256" key="1">
    <source>
        <dbReference type="SAM" id="Phobius"/>
    </source>
</evidence>
<evidence type="ECO:0000313" key="2">
    <source>
        <dbReference type="EMBL" id="KAF7632706.1"/>
    </source>
</evidence>
<keyword evidence="1" id="KW-0812">Transmembrane</keyword>
<evidence type="ECO:0000313" key="3">
    <source>
        <dbReference type="Proteomes" id="UP000605970"/>
    </source>
</evidence>